<evidence type="ECO:0000256" key="1">
    <source>
        <dbReference type="ARBA" id="ARBA00000085"/>
    </source>
</evidence>
<comment type="caution">
    <text evidence="11">The sequence shown here is derived from an EMBL/GenBank/DDBJ whole genome shotgun (WGS) entry which is preliminary data.</text>
</comment>
<dbReference type="InterPro" id="IPR000014">
    <property type="entry name" value="PAS"/>
</dbReference>
<keyword evidence="8" id="KW-0902">Two-component regulatory system</keyword>
<dbReference type="NCBIfam" id="TIGR00229">
    <property type="entry name" value="sensory_box"/>
    <property type="match status" value="2"/>
</dbReference>
<evidence type="ECO:0000256" key="4">
    <source>
        <dbReference type="ARBA" id="ARBA00022679"/>
    </source>
</evidence>
<dbReference type="SUPFAM" id="SSF55874">
    <property type="entry name" value="ATPase domain of HSP90 chaperone/DNA topoisomerase II/histidine kinase"/>
    <property type="match status" value="1"/>
</dbReference>
<dbReference type="SMART" id="SM00387">
    <property type="entry name" value="HATPase_c"/>
    <property type="match status" value="1"/>
</dbReference>
<proteinExistence type="predicted"/>
<dbReference type="InterPro" id="IPR035965">
    <property type="entry name" value="PAS-like_dom_sf"/>
</dbReference>
<evidence type="ECO:0000259" key="10">
    <source>
        <dbReference type="PROSITE" id="PS50112"/>
    </source>
</evidence>
<keyword evidence="4" id="KW-0808">Transferase</keyword>
<feature type="domain" description="Histidine kinase" evidence="9">
    <location>
        <begin position="397"/>
        <end position="606"/>
    </location>
</feature>
<protein>
    <recommendedName>
        <fullName evidence="2">histidine kinase</fullName>
        <ecNumber evidence="2">2.7.13.3</ecNumber>
    </recommendedName>
</protein>
<dbReference type="Gene3D" id="1.10.287.130">
    <property type="match status" value="1"/>
</dbReference>
<evidence type="ECO:0000313" key="12">
    <source>
        <dbReference type="Proteomes" id="UP000245133"/>
    </source>
</evidence>
<dbReference type="InterPro" id="IPR004358">
    <property type="entry name" value="Sig_transdc_His_kin-like_C"/>
</dbReference>
<evidence type="ECO:0000313" key="11">
    <source>
        <dbReference type="EMBL" id="GBF51437.1"/>
    </source>
</evidence>
<name>A0A2P2E3J1_9LEPT</name>
<dbReference type="CDD" id="cd00082">
    <property type="entry name" value="HisKA"/>
    <property type="match status" value="1"/>
</dbReference>
<dbReference type="Gene3D" id="3.30.565.10">
    <property type="entry name" value="Histidine kinase-like ATPase, C-terminal domain"/>
    <property type="match status" value="1"/>
</dbReference>
<dbReference type="PROSITE" id="PS50112">
    <property type="entry name" value="PAS"/>
    <property type="match status" value="1"/>
</dbReference>
<dbReference type="PANTHER" id="PTHR43065:SF10">
    <property type="entry name" value="PEROXIDE STRESS-ACTIVATED HISTIDINE KINASE MAK3"/>
    <property type="match status" value="1"/>
</dbReference>
<accession>A0A2P2E3J1</accession>
<keyword evidence="12" id="KW-1185">Reference proteome</keyword>
<evidence type="ECO:0000256" key="5">
    <source>
        <dbReference type="ARBA" id="ARBA00022741"/>
    </source>
</evidence>
<dbReference type="Gene3D" id="3.30.450.20">
    <property type="entry name" value="PAS domain"/>
    <property type="match status" value="2"/>
</dbReference>
<organism evidence="11 12">
    <name type="scientific">Leptospira ryugenii</name>
    <dbReference type="NCBI Taxonomy" id="1917863"/>
    <lineage>
        <taxon>Bacteria</taxon>
        <taxon>Pseudomonadati</taxon>
        <taxon>Spirochaetota</taxon>
        <taxon>Spirochaetia</taxon>
        <taxon>Leptospirales</taxon>
        <taxon>Leptospiraceae</taxon>
        <taxon>Leptospira</taxon>
    </lineage>
</organism>
<evidence type="ECO:0000256" key="7">
    <source>
        <dbReference type="ARBA" id="ARBA00022840"/>
    </source>
</evidence>
<evidence type="ECO:0000259" key="9">
    <source>
        <dbReference type="PROSITE" id="PS50109"/>
    </source>
</evidence>
<gene>
    <name evidence="11" type="ORF">LPTSP4_29730</name>
</gene>
<dbReference type="EC" id="2.7.13.3" evidence="2"/>
<dbReference type="PROSITE" id="PS50109">
    <property type="entry name" value="HIS_KIN"/>
    <property type="match status" value="1"/>
</dbReference>
<dbReference type="InterPro" id="IPR003594">
    <property type="entry name" value="HATPase_dom"/>
</dbReference>
<dbReference type="CDD" id="cd00130">
    <property type="entry name" value="PAS"/>
    <property type="match status" value="2"/>
</dbReference>
<evidence type="ECO:0000256" key="6">
    <source>
        <dbReference type="ARBA" id="ARBA00022777"/>
    </source>
</evidence>
<dbReference type="InterPro" id="IPR036890">
    <property type="entry name" value="HATPase_C_sf"/>
</dbReference>
<keyword evidence="6" id="KW-0418">Kinase</keyword>
<comment type="catalytic activity">
    <reaction evidence="1">
        <text>ATP + protein L-histidine = ADP + protein N-phospho-L-histidine.</text>
        <dbReference type="EC" id="2.7.13.3"/>
    </reaction>
</comment>
<feature type="domain" description="PAS" evidence="10">
    <location>
        <begin position="137"/>
        <end position="184"/>
    </location>
</feature>
<dbReference type="InterPro" id="IPR003661">
    <property type="entry name" value="HisK_dim/P_dom"/>
</dbReference>
<dbReference type="SUPFAM" id="SSF55785">
    <property type="entry name" value="PYP-like sensor domain (PAS domain)"/>
    <property type="match status" value="2"/>
</dbReference>
<keyword evidence="3" id="KW-0597">Phosphoprotein</keyword>
<dbReference type="OrthoDB" id="2521613at2"/>
<dbReference type="GO" id="GO:0006355">
    <property type="term" value="P:regulation of DNA-templated transcription"/>
    <property type="evidence" value="ECO:0007669"/>
    <property type="project" value="InterPro"/>
</dbReference>
<dbReference type="SUPFAM" id="SSF47384">
    <property type="entry name" value="Homodimeric domain of signal transducing histidine kinase"/>
    <property type="match status" value="1"/>
</dbReference>
<dbReference type="PANTHER" id="PTHR43065">
    <property type="entry name" value="SENSOR HISTIDINE KINASE"/>
    <property type="match status" value="1"/>
</dbReference>
<dbReference type="Proteomes" id="UP000245133">
    <property type="component" value="Unassembled WGS sequence"/>
</dbReference>
<dbReference type="AlphaFoldDB" id="A0A2P2E3J1"/>
<dbReference type="GO" id="GO:0000155">
    <property type="term" value="F:phosphorelay sensor kinase activity"/>
    <property type="evidence" value="ECO:0007669"/>
    <property type="project" value="InterPro"/>
</dbReference>
<dbReference type="InterPro" id="IPR013767">
    <property type="entry name" value="PAS_fold"/>
</dbReference>
<dbReference type="Pfam" id="PF02518">
    <property type="entry name" value="HATPase_c"/>
    <property type="match status" value="1"/>
</dbReference>
<dbReference type="PRINTS" id="PR00344">
    <property type="entry name" value="BCTRLSENSOR"/>
</dbReference>
<dbReference type="InterPro" id="IPR036097">
    <property type="entry name" value="HisK_dim/P_sf"/>
</dbReference>
<keyword evidence="7" id="KW-0067">ATP-binding</keyword>
<dbReference type="Pfam" id="PF00989">
    <property type="entry name" value="PAS"/>
    <property type="match status" value="2"/>
</dbReference>
<dbReference type="InterPro" id="IPR005467">
    <property type="entry name" value="His_kinase_dom"/>
</dbReference>
<dbReference type="RefSeq" id="WP_108977775.1">
    <property type="nucleotide sequence ID" value="NZ_BFBB01000008.1"/>
</dbReference>
<evidence type="ECO:0000256" key="8">
    <source>
        <dbReference type="ARBA" id="ARBA00023012"/>
    </source>
</evidence>
<evidence type="ECO:0000256" key="3">
    <source>
        <dbReference type="ARBA" id="ARBA00022553"/>
    </source>
</evidence>
<reference evidence="11 12" key="1">
    <citation type="submission" date="2018-02" db="EMBL/GenBank/DDBJ databases">
        <title>Novel Leptospira species isolated from soil and water in Japan.</title>
        <authorList>
            <person name="Nakao R."/>
            <person name="Masuzawa T."/>
        </authorList>
    </citation>
    <scope>NUCLEOTIDE SEQUENCE [LARGE SCALE GENOMIC DNA]</scope>
    <source>
        <strain evidence="11 12">YH101</strain>
    </source>
</reference>
<dbReference type="EMBL" id="BFBB01000008">
    <property type="protein sequence ID" value="GBF51437.1"/>
    <property type="molecule type" value="Genomic_DNA"/>
</dbReference>
<dbReference type="SMART" id="SM00091">
    <property type="entry name" value="PAS"/>
    <property type="match status" value="2"/>
</dbReference>
<evidence type="ECO:0000256" key="2">
    <source>
        <dbReference type="ARBA" id="ARBA00012438"/>
    </source>
</evidence>
<keyword evidence="5" id="KW-0547">Nucleotide-binding</keyword>
<sequence>MKGISYLPTEIWSKIFQLSPVGITITSLVTGKYVDVNDRFLEWLKLDREQVIGKSSLELNVYADNRSREQLFELINRDGHIDNFEININPRYSDRSILINARVIEDGKYLLSIGQDVTELKEKEKNNLLLQHELQVKNQLFENMFRLNPAAVSLSDASTGLYIDINQAYCDLIGFSREEIIGHTSHELNIWITQFDRASLMKIVEEKGWSTGLEASIRTKNGEIRHVLSGNTLFHYQGSLKLLAILIDVTDSKNNKSDLENAVFLRTKELEKTLENLKLAQEQLIQSEKMAVLGQLVAGVAHEINNPMGAIAALSQDLQHRKSEFSNHLLKLITVLNVYPPNRQQQMISIISDLFLAKFEHYDFLLARKLRKDLAIAFSNSQFTDPFHWADEVVDLGLASVISQRLMQLDGSIDSELLKIVFSELHGLRSLDLIQEAVERTSRILYSLRNYTFLNHSKEKVKTNVLDTIQTVLTLYQTKIKMGVECTVIAEVEPIVDAYPDELIQVWTNLIYNSLQAMDFKGKLTILVESGAQETSVTIIDNGPGVPKELREKIFEPFFTTKSHGEGSGLGLGIVKRCIEENLNGKISLDSKPGETKFKVILPNYDNNST</sequence>
<dbReference type="GO" id="GO:0005524">
    <property type="term" value="F:ATP binding"/>
    <property type="evidence" value="ECO:0007669"/>
    <property type="project" value="UniProtKB-KW"/>
</dbReference>